<dbReference type="SUPFAM" id="SSF53756">
    <property type="entry name" value="UDP-Glycosyltransferase/glycogen phosphorylase"/>
    <property type="match status" value="1"/>
</dbReference>
<name>A0A0G1RH14_9BACT</name>
<accession>A0A0G1RH14</accession>
<dbReference type="GO" id="GO:0016757">
    <property type="term" value="F:glycosyltransferase activity"/>
    <property type="evidence" value="ECO:0007669"/>
    <property type="project" value="TreeGrafter"/>
</dbReference>
<gene>
    <name evidence="2" type="ORF">UX78_C0008G0005</name>
</gene>
<comment type="caution">
    <text evidence="2">The sequence shown here is derived from an EMBL/GenBank/DDBJ whole genome shotgun (WGS) entry which is preliminary data.</text>
</comment>
<dbReference type="Pfam" id="PF13692">
    <property type="entry name" value="Glyco_trans_1_4"/>
    <property type="match status" value="1"/>
</dbReference>
<dbReference type="Proteomes" id="UP000034607">
    <property type="component" value="Unassembled WGS sequence"/>
</dbReference>
<sequence>MKTADIKNIAIISDINPFPINNGAKARISSLIRVLKSNNFRINYILICQPIKGYEDLEELRRLVSSITLVRGNIEGTKQEQEKIRRQLKQHFCEYAYHSIIVEFAHVGKVLNGMKLDSLKIIDTHNIYFLRKEIFQEKGYEFRHNLDKITELDTLSYFDVLMAIQAEEVRILKSMFPEKQVILVGHGASECSKTTPNKKYAVQSDEKIVMVVGYKNDPNKHGLHEFISKAWPQIRTKNKDVYLRVCGPLSETIDTRRMIDKGVIPVGYKPSLKAEYERASVVINPVLAGTGLEIKSVEALLHGKALVSTRAGATGLVDKYINKAYLVINNYEHFASLVNRLLTDLNFRVQIESEAKKYAETFLCKDIVYKPLLQILNKNS</sequence>
<dbReference type="Gene3D" id="3.40.50.2000">
    <property type="entry name" value="Glycogen Phosphorylase B"/>
    <property type="match status" value="1"/>
</dbReference>
<evidence type="ECO:0000256" key="1">
    <source>
        <dbReference type="ARBA" id="ARBA00022679"/>
    </source>
</evidence>
<dbReference type="PANTHER" id="PTHR46401:SF2">
    <property type="entry name" value="GLYCOSYLTRANSFERASE WBBK-RELATED"/>
    <property type="match status" value="1"/>
</dbReference>
<protein>
    <submittedName>
        <fullName evidence="2">Glycosyl transferase group 1</fullName>
    </submittedName>
</protein>
<evidence type="ECO:0000313" key="3">
    <source>
        <dbReference type="Proteomes" id="UP000034607"/>
    </source>
</evidence>
<dbReference type="PANTHER" id="PTHR46401">
    <property type="entry name" value="GLYCOSYLTRANSFERASE WBBK-RELATED"/>
    <property type="match status" value="1"/>
</dbReference>
<organism evidence="2 3">
    <name type="scientific">Candidatus Amesbacteria bacterium GW2011_GWA2_47_11</name>
    <dbReference type="NCBI Taxonomy" id="1618357"/>
    <lineage>
        <taxon>Bacteria</taxon>
        <taxon>Candidatus Amesiibacteriota</taxon>
    </lineage>
</organism>
<evidence type="ECO:0000313" key="2">
    <source>
        <dbReference type="EMBL" id="KKU56441.1"/>
    </source>
</evidence>
<keyword evidence="1 2" id="KW-0808">Transferase</keyword>
<proteinExistence type="predicted"/>
<dbReference type="AlphaFoldDB" id="A0A0G1RH14"/>
<reference evidence="2 3" key="1">
    <citation type="journal article" date="2015" name="Nature">
        <title>rRNA introns, odd ribosomes, and small enigmatic genomes across a large radiation of phyla.</title>
        <authorList>
            <person name="Brown C.T."/>
            <person name="Hug L.A."/>
            <person name="Thomas B.C."/>
            <person name="Sharon I."/>
            <person name="Castelle C.J."/>
            <person name="Singh A."/>
            <person name="Wilkins M.J."/>
            <person name="Williams K.H."/>
            <person name="Banfield J.F."/>
        </authorList>
    </citation>
    <scope>NUCLEOTIDE SEQUENCE [LARGE SCALE GENOMIC DNA]</scope>
</reference>
<dbReference type="EMBL" id="LCNM01000008">
    <property type="protein sequence ID" value="KKU56441.1"/>
    <property type="molecule type" value="Genomic_DNA"/>
</dbReference>